<evidence type="ECO:0000313" key="5">
    <source>
        <dbReference type="EMBL" id="RDI54094.1"/>
    </source>
</evidence>
<dbReference type="PANTHER" id="PTHR48081:SF30">
    <property type="entry name" value="ACETYL-HYDROLASE LIPR-RELATED"/>
    <property type="match status" value="1"/>
</dbReference>
<name>A0A370HG13_9NOCA</name>
<proteinExistence type="inferred from homology"/>
<organism evidence="5 6">
    <name type="scientific">Nocardia mexicana</name>
    <dbReference type="NCBI Taxonomy" id="279262"/>
    <lineage>
        <taxon>Bacteria</taxon>
        <taxon>Bacillati</taxon>
        <taxon>Actinomycetota</taxon>
        <taxon>Actinomycetes</taxon>
        <taxon>Mycobacteriales</taxon>
        <taxon>Nocardiaceae</taxon>
        <taxon>Nocardia</taxon>
    </lineage>
</organism>
<comment type="similarity">
    <text evidence="1">Belongs to the 'GDXG' lipolytic enzyme family.</text>
</comment>
<protein>
    <submittedName>
        <fullName evidence="5">Acetyl esterase/lipase</fullName>
    </submittedName>
</protein>
<dbReference type="InterPro" id="IPR029058">
    <property type="entry name" value="AB_hydrolase_fold"/>
</dbReference>
<sequence length="360" mass="38543">MTGLPETVGLPGGPAALPFQAVPGQVDIEFASRASVRLRLANAVLRRILRPALHAVCVLGESAPLRGDRAFRIANKVDVLAAPLRPARGTRREMVRFADFRAEWLWHRDDPGPDETEHGVILYFHGGGFVAGGLHSHRRHAARIGHTAGLPVLNVDYRQLPIGHITDSVDDALTAYRYLLERGRAAESIVFAGDSAGGGLAFMAVLAARARELALPAAVVAMAPFADLDPAVRNAHPNDRSDSMLSARALSIPAMIGFARDGVLDPAWSPVNHDFTGLPPVLLQVSDIEVLLPDSEELARRCAEAGVPHTLQIWNNAIHVFQAGADLLPDARAAVAEIGSFIRRVLAARAAEHADRTTAA</sequence>
<dbReference type="RefSeq" id="WP_084519256.1">
    <property type="nucleotide sequence ID" value="NZ_QQAZ01000002.1"/>
</dbReference>
<feature type="active site" evidence="3">
    <location>
        <position position="195"/>
    </location>
</feature>
<accession>A0A370HG13</accession>
<dbReference type="GO" id="GO:0004806">
    <property type="term" value="F:triacylglycerol lipase activity"/>
    <property type="evidence" value="ECO:0007669"/>
    <property type="project" value="TreeGrafter"/>
</dbReference>
<evidence type="ECO:0000256" key="1">
    <source>
        <dbReference type="ARBA" id="ARBA00010515"/>
    </source>
</evidence>
<feature type="domain" description="Alpha/beta hydrolase fold-3" evidence="4">
    <location>
        <begin position="121"/>
        <end position="322"/>
    </location>
</feature>
<keyword evidence="2" id="KW-0378">Hydrolase</keyword>
<comment type="caution">
    <text evidence="5">The sequence shown here is derived from an EMBL/GenBank/DDBJ whole genome shotgun (WGS) entry which is preliminary data.</text>
</comment>
<dbReference type="PROSITE" id="PS01174">
    <property type="entry name" value="LIPASE_GDXG_SER"/>
    <property type="match status" value="1"/>
</dbReference>
<dbReference type="AlphaFoldDB" id="A0A370HG13"/>
<dbReference type="PANTHER" id="PTHR48081">
    <property type="entry name" value="AB HYDROLASE SUPERFAMILY PROTEIN C4A8.06C"/>
    <property type="match status" value="1"/>
</dbReference>
<evidence type="ECO:0000259" key="4">
    <source>
        <dbReference type="Pfam" id="PF07859"/>
    </source>
</evidence>
<dbReference type="EMBL" id="QQAZ01000002">
    <property type="protein sequence ID" value="RDI54094.1"/>
    <property type="molecule type" value="Genomic_DNA"/>
</dbReference>
<evidence type="ECO:0000256" key="2">
    <source>
        <dbReference type="ARBA" id="ARBA00022801"/>
    </source>
</evidence>
<reference evidence="5 6" key="1">
    <citation type="submission" date="2018-07" db="EMBL/GenBank/DDBJ databases">
        <title>Genomic Encyclopedia of Type Strains, Phase IV (KMG-IV): sequencing the most valuable type-strain genomes for metagenomic binning, comparative biology and taxonomic classification.</title>
        <authorList>
            <person name="Goeker M."/>
        </authorList>
    </citation>
    <scope>NUCLEOTIDE SEQUENCE [LARGE SCALE GENOMIC DNA]</scope>
    <source>
        <strain evidence="5 6">DSM 44952</strain>
    </source>
</reference>
<dbReference type="InterPro" id="IPR050300">
    <property type="entry name" value="GDXG_lipolytic_enzyme"/>
</dbReference>
<dbReference type="OrthoDB" id="128186at2"/>
<dbReference type="Pfam" id="PF07859">
    <property type="entry name" value="Abhydrolase_3"/>
    <property type="match status" value="1"/>
</dbReference>
<dbReference type="SUPFAM" id="SSF53474">
    <property type="entry name" value="alpha/beta-Hydrolases"/>
    <property type="match status" value="1"/>
</dbReference>
<dbReference type="Proteomes" id="UP000255355">
    <property type="component" value="Unassembled WGS sequence"/>
</dbReference>
<keyword evidence="6" id="KW-1185">Reference proteome</keyword>
<evidence type="ECO:0000313" key="6">
    <source>
        <dbReference type="Proteomes" id="UP000255355"/>
    </source>
</evidence>
<gene>
    <name evidence="5" type="ORF">DFR68_102218</name>
</gene>
<dbReference type="STRING" id="1210089.GCA_001613165_01577"/>
<dbReference type="Gene3D" id="3.40.50.1820">
    <property type="entry name" value="alpha/beta hydrolase"/>
    <property type="match status" value="1"/>
</dbReference>
<evidence type="ECO:0000256" key="3">
    <source>
        <dbReference type="PROSITE-ProRule" id="PRU10038"/>
    </source>
</evidence>
<dbReference type="InterPro" id="IPR013094">
    <property type="entry name" value="AB_hydrolase_3"/>
</dbReference>
<dbReference type="InterPro" id="IPR033140">
    <property type="entry name" value="Lipase_GDXG_put_SER_AS"/>
</dbReference>